<reference evidence="2 3" key="1">
    <citation type="journal article" date="2014" name="Agronomy (Basel)">
        <title>A Draft Genome Sequence for Ensete ventricosum, the Drought-Tolerant Tree Against Hunger.</title>
        <authorList>
            <person name="Harrison J."/>
            <person name="Moore K.A."/>
            <person name="Paszkiewicz K."/>
            <person name="Jones T."/>
            <person name="Grant M."/>
            <person name="Ambacheew D."/>
            <person name="Muzemil S."/>
            <person name="Studholme D.J."/>
        </authorList>
    </citation>
    <scope>NUCLEOTIDE SEQUENCE [LARGE SCALE GENOMIC DNA]</scope>
</reference>
<evidence type="ECO:0000256" key="1">
    <source>
        <dbReference type="SAM" id="MobiDB-lite"/>
    </source>
</evidence>
<dbReference type="AlphaFoldDB" id="A0A426YZ20"/>
<dbReference type="Proteomes" id="UP000287651">
    <property type="component" value="Unassembled WGS sequence"/>
</dbReference>
<name>A0A426YZ20_ENSVE</name>
<sequence>MTPFFVLPPPKNPRSFLEPHVVALACNPTTSSINPLSLHLSILTHGDDGSRLRAGVCHEEAQQREDEDDGRKDGNGG</sequence>
<dbReference type="EMBL" id="AMZH03009379">
    <property type="protein sequence ID" value="RRT56986.1"/>
    <property type="molecule type" value="Genomic_DNA"/>
</dbReference>
<evidence type="ECO:0000313" key="3">
    <source>
        <dbReference type="Proteomes" id="UP000287651"/>
    </source>
</evidence>
<evidence type="ECO:0000313" key="2">
    <source>
        <dbReference type="EMBL" id="RRT56986.1"/>
    </source>
</evidence>
<protein>
    <submittedName>
        <fullName evidence="2">Uncharacterized protein</fullName>
    </submittedName>
</protein>
<organism evidence="2 3">
    <name type="scientific">Ensete ventricosum</name>
    <name type="common">Abyssinian banana</name>
    <name type="synonym">Musa ensete</name>
    <dbReference type="NCBI Taxonomy" id="4639"/>
    <lineage>
        <taxon>Eukaryota</taxon>
        <taxon>Viridiplantae</taxon>
        <taxon>Streptophyta</taxon>
        <taxon>Embryophyta</taxon>
        <taxon>Tracheophyta</taxon>
        <taxon>Spermatophyta</taxon>
        <taxon>Magnoliopsida</taxon>
        <taxon>Liliopsida</taxon>
        <taxon>Zingiberales</taxon>
        <taxon>Musaceae</taxon>
        <taxon>Ensete</taxon>
    </lineage>
</organism>
<feature type="region of interest" description="Disordered" evidence="1">
    <location>
        <begin position="49"/>
        <end position="77"/>
    </location>
</feature>
<proteinExistence type="predicted"/>
<gene>
    <name evidence="2" type="ORF">B296_00019035</name>
</gene>
<comment type="caution">
    <text evidence="2">The sequence shown here is derived from an EMBL/GenBank/DDBJ whole genome shotgun (WGS) entry which is preliminary data.</text>
</comment>
<accession>A0A426YZ20</accession>